<protein>
    <recommendedName>
        <fullName evidence="4">Flagellar hook-basal body complex protein FliE</fullName>
    </recommendedName>
</protein>
<keyword evidence="5" id="KW-0282">Flagellum</keyword>
<comment type="subcellular location">
    <subcellularLocation>
        <location evidence="1 4">Bacterial flagellum basal body</location>
    </subcellularLocation>
</comment>
<dbReference type="GO" id="GO:0071973">
    <property type="term" value="P:bacterial-type flagellum-dependent cell motility"/>
    <property type="evidence" value="ECO:0007669"/>
    <property type="project" value="InterPro"/>
</dbReference>
<keyword evidence="5" id="KW-0966">Cell projection</keyword>
<dbReference type="GO" id="GO:0003774">
    <property type="term" value="F:cytoskeletal motor activity"/>
    <property type="evidence" value="ECO:0007669"/>
    <property type="project" value="InterPro"/>
</dbReference>
<accession>A0AA35UFK2</accession>
<dbReference type="InterPro" id="IPR001624">
    <property type="entry name" value="FliE"/>
</dbReference>
<dbReference type="AlphaFoldDB" id="A0AA35UFK2"/>
<keyword evidence="6" id="KW-1185">Reference proteome</keyword>
<proteinExistence type="inferred from homology"/>
<evidence type="ECO:0000256" key="1">
    <source>
        <dbReference type="ARBA" id="ARBA00004117"/>
    </source>
</evidence>
<reference evidence="5" key="1">
    <citation type="submission" date="2023-03" db="EMBL/GenBank/DDBJ databases">
        <authorList>
            <person name="Cleenwerck I."/>
        </authorList>
    </citation>
    <scope>NUCLEOTIDE SEQUENCE</scope>
    <source>
        <strain evidence="5">LMG 32879</strain>
    </source>
</reference>
<name>A0AA35UFK2_9PROT</name>
<evidence type="ECO:0000256" key="4">
    <source>
        <dbReference type="HAMAP-Rule" id="MF_00724"/>
    </source>
</evidence>
<gene>
    <name evidence="4" type="primary">fliE</name>
    <name evidence="5" type="ORF">LMG32879_001057</name>
</gene>
<evidence type="ECO:0000256" key="3">
    <source>
        <dbReference type="ARBA" id="ARBA00023143"/>
    </source>
</evidence>
<evidence type="ECO:0000313" key="6">
    <source>
        <dbReference type="Proteomes" id="UP001176960"/>
    </source>
</evidence>
<dbReference type="PANTHER" id="PTHR34653">
    <property type="match status" value="1"/>
</dbReference>
<dbReference type="Pfam" id="PF02049">
    <property type="entry name" value="FliE"/>
    <property type="match status" value="1"/>
</dbReference>
<dbReference type="RefSeq" id="WP_289842009.1">
    <property type="nucleotide sequence ID" value="NZ_CATKSH010000004.1"/>
</dbReference>
<organism evidence="5 6">
    <name type="scientific">Brytella acorum</name>
    <dbReference type="NCBI Taxonomy" id="2959299"/>
    <lineage>
        <taxon>Bacteria</taxon>
        <taxon>Pseudomonadati</taxon>
        <taxon>Pseudomonadota</taxon>
        <taxon>Alphaproteobacteria</taxon>
        <taxon>Acetobacterales</taxon>
        <taxon>Acetobacteraceae</taxon>
        <taxon>Brytella</taxon>
    </lineage>
</organism>
<comment type="similarity">
    <text evidence="2 4">Belongs to the FliE family.</text>
</comment>
<dbReference type="PANTHER" id="PTHR34653:SF1">
    <property type="entry name" value="FLAGELLAR HOOK-BASAL BODY COMPLEX PROTEIN FLIE"/>
    <property type="match status" value="1"/>
</dbReference>
<keyword evidence="5" id="KW-0969">Cilium</keyword>
<dbReference type="GO" id="GO:0005198">
    <property type="term" value="F:structural molecule activity"/>
    <property type="evidence" value="ECO:0007669"/>
    <property type="project" value="InterPro"/>
</dbReference>
<sequence>MINAVSQASNAYARTVNALDTTTDELDSATGVSASGGDFAAMMKNMVGNAIQNGHDAENMTAEGLNGSGDMTKIVTAVSNAQLALQTTTALRDRFVQAYQDVMRMSI</sequence>
<dbReference type="Proteomes" id="UP001176960">
    <property type="component" value="Unassembled WGS sequence"/>
</dbReference>
<comment type="caution">
    <text evidence="5">The sequence shown here is derived from an EMBL/GenBank/DDBJ whole genome shotgun (WGS) entry which is preliminary data.</text>
</comment>
<evidence type="ECO:0000256" key="2">
    <source>
        <dbReference type="ARBA" id="ARBA00009272"/>
    </source>
</evidence>
<dbReference type="GO" id="GO:0009425">
    <property type="term" value="C:bacterial-type flagellum basal body"/>
    <property type="evidence" value="ECO:0007669"/>
    <property type="project" value="UniProtKB-SubCell"/>
</dbReference>
<dbReference type="HAMAP" id="MF_00724">
    <property type="entry name" value="FliE"/>
    <property type="match status" value="1"/>
</dbReference>
<dbReference type="EMBL" id="CATKSH010000004">
    <property type="protein sequence ID" value="CAI9120227.1"/>
    <property type="molecule type" value="Genomic_DNA"/>
</dbReference>
<evidence type="ECO:0000313" key="5">
    <source>
        <dbReference type="EMBL" id="CAI9120227.1"/>
    </source>
</evidence>
<keyword evidence="3 4" id="KW-0975">Bacterial flagellum</keyword>